<dbReference type="Proteomes" id="UP000204391">
    <property type="component" value="Chromosome"/>
</dbReference>
<reference evidence="3 4" key="1">
    <citation type="journal article" date="2003" name="Int. J. Syst. Evol. Microbiol.">
        <title>Virgibacillus carmonensis sp. nov., Virgibacillus necropolis sp. nov. and Virgibacillus picturae sp. nov., three novel species isolated from deteriorated mural paintings, transfer of the species of the genus salibacillus to Virgibacillus, as Virgibacillus marismortui comb. nov. and Virgibacillus salexigens comb. nov., and emended description of the genus Virgibacillus.</title>
        <authorList>
            <person name="Heyrman J."/>
            <person name="Logan N.A."/>
            <person name="Busse H.J."/>
            <person name="Balcaen A."/>
            <person name="Lebbe L."/>
            <person name="Rodriguez-Diaz M."/>
            <person name="Swings J."/>
            <person name="De Vos P."/>
        </authorList>
    </citation>
    <scope>NUCLEOTIDE SEQUENCE [LARGE SCALE GENOMIC DNA]</scope>
    <source>
        <strain evidence="3 4">LMG 19488</strain>
    </source>
</reference>
<accession>A0A221MD67</accession>
<dbReference type="GO" id="GO:0042602">
    <property type="term" value="F:riboflavin reductase (NADPH) activity"/>
    <property type="evidence" value="ECO:0007669"/>
    <property type="project" value="TreeGrafter"/>
</dbReference>
<evidence type="ECO:0000256" key="1">
    <source>
        <dbReference type="ARBA" id="ARBA00023002"/>
    </source>
</evidence>
<evidence type="ECO:0000259" key="2">
    <source>
        <dbReference type="SMART" id="SM00903"/>
    </source>
</evidence>
<dbReference type="EMBL" id="CP022437">
    <property type="protein sequence ID" value="ASN05595.1"/>
    <property type="molecule type" value="Genomic_DNA"/>
</dbReference>
<dbReference type="Pfam" id="PF01613">
    <property type="entry name" value="Flavin_Reduct"/>
    <property type="match status" value="1"/>
</dbReference>
<dbReference type="Gene3D" id="2.30.110.10">
    <property type="entry name" value="Electron Transport, Fmn-binding Protein, Chain A"/>
    <property type="match status" value="1"/>
</dbReference>
<dbReference type="KEGG" id="vne:CFK40_11525"/>
<dbReference type="AlphaFoldDB" id="A0A221MD67"/>
<dbReference type="PANTHER" id="PTHR30466:SF1">
    <property type="entry name" value="FMN REDUCTASE (NADH) RUTF"/>
    <property type="match status" value="1"/>
</dbReference>
<protein>
    <submittedName>
        <fullName evidence="3">Flavin reductase</fullName>
    </submittedName>
</protein>
<keyword evidence="4" id="KW-1185">Reference proteome</keyword>
<dbReference type="InterPro" id="IPR002563">
    <property type="entry name" value="Flavin_Rdtase-like_dom"/>
</dbReference>
<dbReference type="SMART" id="SM00903">
    <property type="entry name" value="Flavin_Reduct"/>
    <property type="match status" value="1"/>
</dbReference>
<dbReference type="SUPFAM" id="SSF50475">
    <property type="entry name" value="FMN-binding split barrel"/>
    <property type="match status" value="1"/>
</dbReference>
<sequence length="154" mass="17197">MDTRFFRDTMGKFATGITIVSTDYKGEMMGMTVNAFMSVSLNPKLIAISIDENASMYNKLQETKQFGISILREEQKELSMIFAKQMEKDRDIPFVIQDGVPVIDGSIATLSCQVMDTAKAGDHMIFIAEVTDIKSDVGDPILFYGGNYRTVKPE</sequence>
<feature type="domain" description="Flavin reductase like" evidence="2">
    <location>
        <begin position="10"/>
        <end position="150"/>
    </location>
</feature>
<dbReference type="OrthoDB" id="9792858at2"/>
<gene>
    <name evidence="3" type="ORF">CFK40_11525</name>
</gene>
<keyword evidence="1" id="KW-0560">Oxidoreductase</keyword>
<dbReference type="InterPro" id="IPR050268">
    <property type="entry name" value="NADH-dep_flavin_reductase"/>
</dbReference>
<proteinExistence type="predicted"/>
<dbReference type="RefSeq" id="WP_089532444.1">
    <property type="nucleotide sequence ID" value="NZ_CP022437.1"/>
</dbReference>
<organism evidence="3 4">
    <name type="scientific">Virgibacillus necropolis</name>
    <dbReference type="NCBI Taxonomy" id="163877"/>
    <lineage>
        <taxon>Bacteria</taxon>
        <taxon>Bacillati</taxon>
        <taxon>Bacillota</taxon>
        <taxon>Bacilli</taxon>
        <taxon>Bacillales</taxon>
        <taxon>Bacillaceae</taxon>
        <taxon>Virgibacillus</taxon>
    </lineage>
</organism>
<evidence type="ECO:0000313" key="3">
    <source>
        <dbReference type="EMBL" id="ASN05595.1"/>
    </source>
</evidence>
<dbReference type="PANTHER" id="PTHR30466">
    <property type="entry name" value="FLAVIN REDUCTASE"/>
    <property type="match status" value="1"/>
</dbReference>
<name>A0A221MD67_9BACI</name>
<dbReference type="InterPro" id="IPR012349">
    <property type="entry name" value="Split_barrel_FMN-bd"/>
</dbReference>
<dbReference type="GO" id="GO:0010181">
    <property type="term" value="F:FMN binding"/>
    <property type="evidence" value="ECO:0007669"/>
    <property type="project" value="InterPro"/>
</dbReference>
<evidence type="ECO:0000313" key="4">
    <source>
        <dbReference type="Proteomes" id="UP000204391"/>
    </source>
</evidence>